<proteinExistence type="predicted"/>
<dbReference type="InterPro" id="IPR038765">
    <property type="entry name" value="Papain-like_cys_pep_sf"/>
</dbReference>
<gene>
    <name evidence="2" type="ORF">PIB30_030972</name>
</gene>
<accession>A0ABU6TBH7</accession>
<dbReference type="SUPFAM" id="SSF54001">
    <property type="entry name" value="Cysteine proteinases"/>
    <property type="match status" value="1"/>
</dbReference>
<evidence type="ECO:0000256" key="1">
    <source>
        <dbReference type="SAM" id="MobiDB-lite"/>
    </source>
</evidence>
<sequence length="301" mass="34025">MADKGKESLTNFVVCGRPVIRSGNAKLKAGSVRGRGGRSGGKLHSEADRRRSVASGALNIVTDPRLVVHHNGRKLNRKLNCNSESDKSEEWSNVAQEDIGSPFTYVAENKNYSGIEMPWCFNLIWRPPRAMLYCGAELAVAAYIFNADLDINFVGCYGTREVFHSLAPGEDVHEDLINMVVGKLALEEDNLHWFLLTSFGRMALHPEEYDATVTEQMRDIYMEKYEKVGKVYIPLVRNDQWFLLVIDTTTPGSITYLNSCGDPKERKARINQVNYAAYFLETILDDKEFFEHSFTNKPLIS</sequence>
<dbReference type="Proteomes" id="UP001341840">
    <property type="component" value="Unassembled WGS sequence"/>
</dbReference>
<reference evidence="2 3" key="1">
    <citation type="journal article" date="2023" name="Plants (Basel)">
        <title>Bridging the Gap: Combining Genomics and Transcriptomics Approaches to Understand Stylosanthes scabra, an Orphan Legume from the Brazilian Caatinga.</title>
        <authorList>
            <person name="Ferreira-Neto J.R.C."/>
            <person name="da Silva M.D."/>
            <person name="Binneck E."/>
            <person name="de Melo N.F."/>
            <person name="da Silva R.H."/>
            <person name="de Melo A.L.T.M."/>
            <person name="Pandolfi V."/>
            <person name="Bustamante F.O."/>
            <person name="Brasileiro-Vidal A.C."/>
            <person name="Benko-Iseppon A.M."/>
        </authorList>
    </citation>
    <scope>NUCLEOTIDE SEQUENCE [LARGE SCALE GENOMIC DNA]</scope>
    <source>
        <tissue evidence="2">Leaves</tissue>
    </source>
</reference>
<evidence type="ECO:0000313" key="3">
    <source>
        <dbReference type="Proteomes" id="UP001341840"/>
    </source>
</evidence>
<evidence type="ECO:0000313" key="2">
    <source>
        <dbReference type="EMBL" id="MED6146055.1"/>
    </source>
</evidence>
<organism evidence="2 3">
    <name type="scientific">Stylosanthes scabra</name>
    <dbReference type="NCBI Taxonomy" id="79078"/>
    <lineage>
        <taxon>Eukaryota</taxon>
        <taxon>Viridiplantae</taxon>
        <taxon>Streptophyta</taxon>
        <taxon>Embryophyta</taxon>
        <taxon>Tracheophyta</taxon>
        <taxon>Spermatophyta</taxon>
        <taxon>Magnoliopsida</taxon>
        <taxon>eudicotyledons</taxon>
        <taxon>Gunneridae</taxon>
        <taxon>Pentapetalae</taxon>
        <taxon>rosids</taxon>
        <taxon>fabids</taxon>
        <taxon>Fabales</taxon>
        <taxon>Fabaceae</taxon>
        <taxon>Papilionoideae</taxon>
        <taxon>50 kb inversion clade</taxon>
        <taxon>dalbergioids sensu lato</taxon>
        <taxon>Dalbergieae</taxon>
        <taxon>Pterocarpus clade</taxon>
        <taxon>Stylosanthes</taxon>
    </lineage>
</organism>
<protein>
    <recommendedName>
        <fullName evidence="4">Ubiquitin-like protease family profile domain-containing protein</fullName>
    </recommendedName>
</protein>
<comment type="caution">
    <text evidence="2">The sequence shown here is derived from an EMBL/GenBank/DDBJ whole genome shotgun (WGS) entry which is preliminary data.</text>
</comment>
<dbReference type="Gene3D" id="3.40.395.10">
    <property type="entry name" value="Adenoviral Proteinase, Chain A"/>
    <property type="match status" value="1"/>
</dbReference>
<keyword evidence="3" id="KW-1185">Reference proteome</keyword>
<feature type="region of interest" description="Disordered" evidence="1">
    <location>
        <begin position="27"/>
        <end position="49"/>
    </location>
</feature>
<dbReference type="EMBL" id="JASCZI010090752">
    <property type="protein sequence ID" value="MED6146055.1"/>
    <property type="molecule type" value="Genomic_DNA"/>
</dbReference>
<evidence type="ECO:0008006" key="4">
    <source>
        <dbReference type="Google" id="ProtNLM"/>
    </source>
</evidence>
<name>A0ABU6TBH7_9FABA</name>